<sequence length="265" mass="28751">MPTICNSKENSVSSMKSAASSCRCGNIQISGQILPPGATPNIPPSERRFFLACRHIFCIRSNNVEIRDLSRIQARMLSPTCADLCCSCSTMFRFYCGASVSYFGKLSNLTSNTKSTLNLTSTGINGSNPSSTLNCAQNRNPNKLSFHGSSVTTMPTLSIPHILVPLINRPTQSSPPIASSNDNILDDDEEIEIDPDLEFNFNSNSGRNSRDIAREVALVSNDDTDFELMFSSKVDPVVGSFMGIPADGTLGNVAFADFMPKSYYS</sequence>
<keyword evidence="2" id="KW-1185">Reference proteome</keyword>
<organism evidence="1 2">
    <name type="scientific">Tritrichomonas foetus</name>
    <dbReference type="NCBI Taxonomy" id="1144522"/>
    <lineage>
        <taxon>Eukaryota</taxon>
        <taxon>Metamonada</taxon>
        <taxon>Parabasalia</taxon>
        <taxon>Tritrichomonadida</taxon>
        <taxon>Tritrichomonadidae</taxon>
        <taxon>Tritrichomonas</taxon>
    </lineage>
</organism>
<reference evidence="1" key="1">
    <citation type="submission" date="2016-10" db="EMBL/GenBank/DDBJ databases">
        <authorList>
            <person name="Benchimol M."/>
            <person name="Almeida L.G."/>
            <person name="Vasconcelos A.T."/>
            <person name="Perreira-Neves A."/>
            <person name="Rosa I.A."/>
            <person name="Tasca T."/>
            <person name="Bogo M.R."/>
            <person name="de Souza W."/>
        </authorList>
    </citation>
    <scope>NUCLEOTIDE SEQUENCE [LARGE SCALE GENOMIC DNA]</scope>
    <source>
        <strain evidence="1">K</strain>
    </source>
</reference>
<gene>
    <name evidence="1" type="ORF">TRFO_26312</name>
</gene>
<dbReference type="Proteomes" id="UP000179807">
    <property type="component" value="Unassembled WGS sequence"/>
</dbReference>
<name>A0A1J4K7Y4_9EUKA</name>
<dbReference type="AlphaFoldDB" id="A0A1J4K7Y4"/>
<proteinExistence type="predicted"/>
<dbReference type="EMBL" id="MLAK01000745">
    <property type="protein sequence ID" value="OHT05812.1"/>
    <property type="molecule type" value="Genomic_DNA"/>
</dbReference>
<dbReference type="VEuPathDB" id="TrichDB:TRFO_26312"/>
<evidence type="ECO:0000313" key="2">
    <source>
        <dbReference type="Proteomes" id="UP000179807"/>
    </source>
</evidence>
<accession>A0A1J4K7Y4</accession>
<dbReference type="RefSeq" id="XP_068358948.1">
    <property type="nucleotide sequence ID" value="XM_068504872.1"/>
</dbReference>
<dbReference type="GeneID" id="94839576"/>
<evidence type="ECO:0000313" key="1">
    <source>
        <dbReference type="EMBL" id="OHT05812.1"/>
    </source>
</evidence>
<protein>
    <submittedName>
        <fullName evidence="1">Uncharacterized protein</fullName>
    </submittedName>
</protein>
<comment type="caution">
    <text evidence="1">The sequence shown here is derived from an EMBL/GenBank/DDBJ whole genome shotgun (WGS) entry which is preliminary data.</text>
</comment>